<dbReference type="EMBL" id="LSRX01000660">
    <property type="protein sequence ID" value="OLP91549.1"/>
    <property type="molecule type" value="Genomic_DNA"/>
</dbReference>
<keyword evidence="5" id="KW-1185">Reference proteome</keyword>
<gene>
    <name evidence="4" type="primary">ANK3</name>
    <name evidence="4" type="ORF">AK812_SmicGene26732</name>
</gene>
<name>A0A1Q9D8R5_SYMMI</name>
<sequence>MVDRMRHGSSLWISYFGHAIDHNDTCLIQTRTSKFNENSSDPWTETVALSSLAKSRIAERRWNNATLVCTFACCRPKDGSMQSMLDRDSTAEARPHGFRCVEVFTCEPAHCTNDLSLIACSFCYLLMRMPADLDQFLNAWKSEVRHVTLTHVCLNIKSDPSDSDTTKMFSSDSAFPDTDTILKRNAVEWWQQPARTILAWHLRCMVDEQFSSSPSSTSEELNLYGMLSLYETSRSQVRKMGETIFAREVDPFHQLPAQTPLLRCQNIEEVMQVLEQPCSESHSFVEPLDPRTKCIPERVLQSLAEFIEGRDKKDIEDWVVDLWDVLNWLGQYHRHMSIVFYNLGRLKLCSGDLLKSQEYLLQSLKVEDDLGMDDHLAVAQALQALAMLYFLQGNMPGGRACLQEALRRKDAIDSLDSQRLCADSLPRAVLEKVTAAIERAEDGSGYLVRRVDKEVDREVDSKEVEATPLARVEADQPHRSFRKAGSGQGEDYQRKMFKSGRSAKLLMIWFVPFRLPIWYDTFTSLLPAELLSFEEVYSAQYNQVSLQQELRLPIGSKNLVLCPEESISDVARSVQQLTVARALWQDLSQERFFFDMVCTSVCQTSTVGDFCCKPSSLRFRAMACCGPKLTPWTALAKYAEALRAQPEDELPTLFPMYTVPLETLLEMTRIEPHEELKARDVLVEYRGSMGNVGFISHQWVGVGHPDPESKQMRIFQEALKAARDDVKMRSISPDIVSEINNPKIRPFPTARLFSEPLFFWYDYFSIPQKAEHPCEQLDAINSIQAYVDKCSFFFALVPVLESSSSMALLSPLTWQGRGWCRLEKAVRELSHDPSWIMVKGPRDMQFISDVLASSRAGSGPVGEGAFTVQEDCLKLRPVLMTVLKRKLIRLLKSKDFAGYRALLNQQSTILTGMGCDFEPILEMESSDDPHGQDRSNTLMFLHRNGFSTIRTKDSCGWFPIHYAALVGDASLVQDLLALEADPNQGTKKAHPNLGFEAGTPPLSISCYFRKNEVVRLLLSVRASFDSLGPIIHYPLNCAAAVNNAEAVQILCEAGCSPLQRNALGHSCIETAASWGLGLEAMEELVRQARIAGAVDKIDPTPALYLAAISWGGAEVVQRLVAMRADVNAQTADEPAKRTLLMRAMYTAVLWQHRFHKVTATSTFLYHARGGTALMLALVTGNYEFAAALIAAGAQLIPRNARGFSAADLVSKHSAPDFLAEAFEGRVEACRRVAELACGWVKMAF</sequence>
<dbReference type="SUPFAM" id="SSF48452">
    <property type="entry name" value="TPR-like"/>
    <property type="match status" value="1"/>
</dbReference>
<feature type="repeat" description="ANK" evidence="3">
    <location>
        <begin position="1168"/>
        <end position="1200"/>
    </location>
</feature>
<dbReference type="AlphaFoldDB" id="A0A1Q9D8R5"/>
<keyword evidence="2 3" id="KW-0040">ANK repeat</keyword>
<comment type="caution">
    <text evidence="4">The sequence shown here is derived from an EMBL/GenBank/DDBJ whole genome shotgun (WGS) entry which is preliminary data.</text>
</comment>
<dbReference type="PANTHER" id="PTHR24126">
    <property type="entry name" value="ANKYRIN REPEAT, PH AND SEC7 DOMAIN CONTAINING PROTEIN SECG-RELATED"/>
    <property type="match status" value="1"/>
</dbReference>
<evidence type="ECO:0000256" key="1">
    <source>
        <dbReference type="ARBA" id="ARBA00022737"/>
    </source>
</evidence>
<dbReference type="InterPro" id="IPR002110">
    <property type="entry name" value="Ankyrin_rpt"/>
</dbReference>
<dbReference type="PROSITE" id="PS50088">
    <property type="entry name" value="ANK_REPEAT"/>
    <property type="match status" value="2"/>
</dbReference>
<feature type="repeat" description="ANK" evidence="3">
    <location>
        <begin position="955"/>
        <end position="987"/>
    </location>
</feature>
<evidence type="ECO:0000313" key="5">
    <source>
        <dbReference type="Proteomes" id="UP000186817"/>
    </source>
</evidence>
<dbReference type="Proteomes" id="UP000186817">
    <property type="component" value="Unassembled WGS sequence"/>
</dbReference>
<dbReference type="SUPFAM" id="SSF48403">
    <property type="entry name" value="Ankyrin repeat"/>
    <property type="match status" value="1"/>
</dbReference>
<dbReference type="InterPro" id="IPR011990">
    <property type="entry name" value="TPR-like_helical_dom_sf"/>
</dbReference>
<accession>A0A1Q9D8R5</accession>
<evidence type="ECO:0000256" key="3">
    <source>
        <dbReference type="PROSITE-ProRule" id="PRU00023"/>
    </source>
</evidence>
<dbReference type="Pfam" id="PF13424">
    <property type="entry name" value="TPR_12"/>
    <property type="match status" value="1"/>
</dbReference>
<dbReference type="Gene3D" id="1.25.40.10">
    <property type="entry name" value="Tetratricopeptide repeat domain"/>
    <property type="match status" value="1"/>
</dbReference>
<organism evidence="4 5">
    <name type="scientific">Symbiodinium microadriaticum</name>
    <name type="common">Dinoflagellate</name>
    <name type="synonym">Zooxanthella microadriatica</name>
    <dbReference type="NCBI Taxonomy" id="2951"/>
    <lineage>
        <taxon>Eukaryota</taxon>
        <taxon>Sar</taxon>
        <taxon>Alveolata</taxon>
        <taxon>Dinophyceae</taxon>
        <taxon>Suessiales</taxon>
        <taxon>Symbiodiniaceae</taxon>
        <taxon>Symbiodinium</taxon>
    </lineage>
</organism>
<dbReference type="InterPro" id="IPR036770">
    <property type="entry name" value="Ankyrin_rpt-contain_sf"/>
</dbReference>
<keyword evidence="1" id="KW-0677">Repeat</keyword>
<dbReference type="PANTHER" id="PTHR24126:SF14">
    <property type="entry name" value="ANK_REP_REGION DOMAIN-CONTAINING PROTEIN"/>
    <property type="match status" value="1"/>
</dbReference>
<reference evidence="4 5" key="1">
    <citation type="submission" date="2016-02" db="EMBL/GenBank/DDBJ databases">
        <title>Genome analysis of coral dinoflagellate symbionts highlights evolutionary adaptations to a symbiotic lifestyle.</title>
        <authorList>
            <person name="Aranda M."/>
            <person name="Li Y."/>
            <person name="Liew Y.J."/>
            <person name="Baumgarten S."/>
            <person name="Simakov O."/>
            <person name="Wilson M."/>
            <person name="Piel J."/>
            <person name="Ashoor H."/>
            <person name="Bougouffa S."/>
            <person name="Bajic V.B."/>
            <person name="Ryu T."/>
            <person name="Ravasi T."/>
            <person name="Bayer T."/>
            <person name="Micklem G."/>
            <person name="Kim H."/>
            <person name="Bhak J."/>
            <person name="Lajeunesse T.C."/>
            <person name="Voolstra C.R."/>
        </authorList>
    </citation>
    <scope>NUCLEOTIDE SEQUENCE [LARGE SCALE GENOMIC DNA]</scope>
    <source>
        <strain evidence="4 5">CCMP2467</strain>
    </source>
</reference>
<dbReference type="Gene3D" id="1.25.40.20">
    <property type="entry name" value="Ankyrin repeat-containing domain"/>
    <property type="match status" value="1"/>
</dbReference>
<proteinExistence type="predicted"/>
<evidence type="ECO:0000313" key="4">
    <source>
        <dbReference type="EMBL" id="OLP91549.1"/>
    </source>
</evidence>
<evidence type="ECO:0000256" key="2">
    <source>
        <dbReference type="ARBA" id="ARBA00023043"/>
    </source>
</evidence>
<dbReference type="OrthoDB" id="413500at2759"/>
<dbReference type="Pfam" id="PF00023">
    <property type="entry name" value="Ank"/>
    <property type="match status" value="1"/>
</dbReference>
<dbReference type="SMART" id="SM00248">
    <property type="entry name" value="ANK"/>
    <property type="match status" value="5"/>
</dbReference>
<protein>
    <submittedName>
        <fullName evidence="4">Ankyrin-3</fullName>
    </submittedName>
</protein>